<proteinExistence type="predicted"/>
<accession>A0AAJ0ABL1</accession>
<comment type="caution">
    <text evidence="1">The sequence shown here is derived from an EMBL/GenBank/DDBJ whole genome shotgun (WGS) entry which is preliminary data.</text>
</comment>
<sequence length="64" mass="7043">MATSSLLDVEDLPGKPDARTLAWSTLKFWGSVLQGIETKAFATRLGKTLDILAEFQRESPVTPH</sequence>
<evidence type="ECO:0000313" key="1">
    <source>
        <dbReference type="EMBL" id="KAK1660088.1"/>
    </source>
</evidence>
<dbReference type="RefSeq" id="XP_060424852.1">
    <property type="nucleotide sequence ID" value="XM_060575933.1"/>
</dbReference>
<protein>
    <submittedName>
        <fullName evidence="1">Uncharacterized protein</fullName>
    </submittedName>
</protein>
<dbReference type="EMBL" id="JAHMHR010000053">
    <property type="protein sequence ID" value="KAK1660088.1"/>
    <property type="molecule type" value="Genomic_DNA"/>
</dbReference>
<reference evidence="1" key="1">
    <citation type="submission" date="2021-06" db="EMBL/GenBank/DDBJ databases">
        <title>Comparative genomics, transcriptomics and evolutionary studies reveal genomic signatures of adaptation to plant cell wall in hemibiotrophic fungi.</title>
        <authorList>
            <consortium name="DOE Joint Genome Institute"/>
            <person name="Baroncelli R."/>
            <person name="Diaz J.F."/>
            <person name="Benocci T."/>
            <person name="Peng M."/>
            <person name="Battaglia E."/>
            <person name="Haridas S."/>
            <person name="Andreopoulos W."/>
            <person name="Labutti K."/>
            <person name="Pangilinan J."/>
            <person name="Floch G.L."/>
            <person name="Makela M.R."/>
            <person name="Henrissat B."/>
            <person name="Grigoriev I.V."/>
            <person name="Crouch J.A."/>
            <person name="De Vries R.P."/>
            <person name="Sukno S.A."/>
            <person name="Thon M.R."/>
        </authorList>
    </citation>
    <scope>NUCLEOTIDE SEQUENCE</scope>
    <source>
        <strain evidence="1">CBS 193.32</strain>
    </source>
</reference>
<keyword evidence="2" id="KW-1185">Reference proteome</keyword>
<gene>
    <name evidence="1" type="ORF">BDP55DRAFT_677712</name>
</gene>
<dbReference type="GeneID" id="85460459"/>
<dbReference type="AlphaFoldDB" id="A0AAJ0ABL1"/>
<name>A0AAJ0ABL1_9PEZI</name>
<dbReference type="Proteomes" id="UP001224890">
    <property type="component" value="Unassembled WGS sequence"/>
</dbReference>
<organism evidence="1 2">
    <name type="scientific">Colletotrichum godetiae</name>
    <dbReference type="NCBI Taxonomy" id="1209918"/>
    <lineage>
        <taxon>Eukaryota</taxon>
        <taxon>Fungi</taxon>
        <taxon>Dikarya</taxon>
        <taxon>Ascomycota</taxon>
        <taxon>Pezizomycotina</taxon>
        <taxon>Sordariomycetes</taxon>
        <taxon>Hypocreomycetidae</taxon>
        <taxon>Glomerellales</taxon>
        <taxon>Glomerellaceae</taxon>
        <taxon>Colletotrichum</taxon>
        <taxon>Colletotrichum acutatum species complex</taxon>
    </lineage>
</organism>
<evidence type="ECO:0000313" key="2">
    <source>
        <dbReference type="Proteomes" id="UP001224890"/>
    </source>
</evidence>